<evidence type="ECO:0000256" key="1">
    <source>
        <dbReference type="PROSITE-ProRule" id="PRU00047"/>
    </source>
</evidence>
<keyword evidence="1" id="KW-0863">Zinc-finger</keyword>
<dbReference type="InterPro" id="IPR001878">
    <property type="entry name" value="Znf_CCHC"/>
</dbReference>
<dbReference type="PROSITE" id="PS50158">
    <property type="entry name" value="ZF_CCHC"/>
    <property type="match status" value="1"/>
</dbReference>
<gene>
    <name evidence="4" type="ORF">PIB30_119000</name>
</gene>
<comment type="caution">
    <text evidence="4">The sequence shown here is derived from an EMBL/GenBank/DDBJ whole genome shotgun (WGS) entry which is preliminary data.</text>
</comment>
<feature type="region of interest" description="Disordered" evidence="2">
    <location>
        <begin position="132"/>
        <end position="189"/>
    </location>
</feature>
<dbReference type="Pfam" id="PF00098">
    <property type="entry name" value="zf-CCHC"/>
    <property type="match status" value="1"/>
</dbReference>
<feature type="region of interest" description="Disordered" evidence="2">
    <location>
        <begin position="254"/>
        <end position="276"/>
    </location>
</feature>
<keyword evidence="1" id="KW-0862">Zinc</keyword>
<name>A0ABU6VQH4_9FABA</name>
<dbReference type="Gene3D" id="4.10.60.10">
    <property type="entry name" value="Zinc finger, CCHC-type"/>
    <property type="match status" value="1"/>
</dbReference>
<keyword evidence="5" id="KW-1185">Reference proteome</keyword>
<feature type="compositionally biased region" description="Basic and acidic residues" evidence="2">
    <location>
        <begin position="135"/>
        <end position="145"/>
    </location>
</feature>
<dbReference type="InterPro" id="IPR036875">
    <property type="entry name" value="Znf_CCHC_sf"/>
</dbReference>
<dbReference type="PANTHER" id="PTHR34482">
    <property type="entry name" value="DNA DAMAGE-INDUCIBLE PROTEIN 1-LIKE"/>
    <property type="match status" value="1"/>
</dbReference>
<feature type="compositionally biased region" description="Polar residues" evidence="2">
    <location>
        <begin position="148"/>
        <end position="171"/>
    </location>
</feature>
<keyword evidence="1" id="KW-0479">Metal-binding</keyword>
<dbReference type="PANTHER" id="PTHR34482:SF49">
    <property type="entry name" value="RETROTRANSPOSON GAG DOMAIN-CONTAINING PROTEIN"/>
    <property type="match status" value="1"/>
</dbReference>
<feature type="compositionally biased region" description="Basic and acidic residues" evidence="2">
    <location>
        <begin position="258"/>
        <end position="267"/>
    </location>
</feature>
<dbReference type="EMBL" id="JASCZI010151846">
    <property type="protein sequence ID" value="MED6174641.1"/>
    <property type="molecule type" value="Genomic_DNA"/>
</dbReference>
<protein>
    <recommendedName>
        <fullName evidence="3">CCHC-type domain-containing protein</fullName>
    </recommendedName>
</protein>
<dbReference type="Proteomes" id="UP001341840">
    <property type="component" value="Unassembled WGS sequence"/>
</dbReference>
<feature type="compositionally biased region" description="Low complexity" evidence="2">
    <location>
        <begin position="177"/>
        <end position="188"/>
    </location>
</feature>
<sequence length="276" mass="32124">MLQGEAQHWWVGVRRILQQDNAGITWDIFKTEFYKMYFPQSARNAKESELMHLKQETMTVDEYARKFEDLCHFSRVCQGAPEQFVEWKCARFEDGLREEILNTVGPMEIRNFAELVNKCRLAEQCSRKWASARNARREQPRRDFNRNLAPQNRSFKNFSQAPRPNLTSNNPPARLSGNRNNNGNQMQDNGKRLYQAQGYPVCPKCGKFHGNVPCRFGSNVCYYCGNEGHMARNCQLRTAQNAQKPPQHGRVFTMTADDAPKYDSLIRDDDDERNDQ</sequence>
<evidence type="ECO:0000313" key="5">
    <source>
        <dbReference type="Proteomes" id="UP001341840"/>
    </source>
</evidence>
<dbReference type="InterPro" id="IPR005162">
    <property type="entry name" value="Retrotrans_gag_dom"/>
</dbReference>
<dbReference type="SUPFAM" id="SSF57756">
    <property type="entry name" value="Retrovirus zinc finger-like domains"/>
    <property type="match status" value="1"/>
</dbReference>
<evidence type="ECO:0000256" key="2">
    <source>
        <dbReference type="SAM" id="MobiDB-lite"/>
    </source>
</evidence>
<feature type="domain" description="CCHC-type" evidence="3">
    <location>
        <begin position="221"/>
        <end position="234"/>
    </location>
</feature>
<accession>A0ABU6VQH4</accession>
<dbReference type="Pfam" id="PF03732">
    <property type="entry name" value="Retrotrans_gag"/>
    <property type="match status" value="1"/>
</dbReference>
<evidence type="ECO:0000313" key="4">
    <source>
        <dbReference type="EMBL" id="MED6174641.1"/>
    </source>
</evidence>
<proteinExistence type="predicted"/>
<organism evidence="4 5">
    <name type="scientific">Stylosanthes scabra</name>
    <dbReference type="NCBI Taxonomy" id="79078"/>
    <lineage>
        <taxon>Eukaryota</taxon>
        <taxon>Viridiplantae</taxon>
        <taxon>Streptophyta</taxon>
        <taxon>Embryophyta</taxon>
        <taxon>Tracheophyta</taxon>
        <taxon>Spermatophyta</taxon>
        <taxon>Magnoliopsida</taxon>
        <taxon>eudicotyledons</taxon>
        <taxon>Gunneridae</taxon>
        <taxon>Pentapetalae</taxon>
        <taxon>rosids</taxon>
        <taxon>fabids</taxon>
        <taxon>Fabales</taxon>
        <taxon>Fabaceae</taxon>
        <taxon>Papilionoideae</taxon>
        <taxon>50 kb inversion clade</taxon>
        <taxon>dalbergioids sensu lato</taxon>
        <taxon>Dalbergieae</taxon>
        <taxon>Pterocarpus clade</taxon>
        <taxon>Stylosanthes</taxon>
    </lineage>
</organism>
<reference evidence="4 5" key="1">
    <citation type="journal article" date="2023" name="Plants (Basel)">
        <title>Bridging the Gap: Combining Genomics and Transcriptomics Approaches to Understand Stylosanthes scabra, an Orphan Legume from the Brazilian Caatinga.</title>
        <authorList>
            <person name="Ferreira-Neto J.R.C."/>
            <person name="da Silva M.D."/>
            <person name="Binneck E."/>
            <person name="de Melo N.F."/>
            <person name="da Silva R.H."/>
            <person name="de Melo A.L.T.M."/>
            <person name="Pandolfi V."/>
            <person name="Bustamante F.O."/>
            <person name="Brasileiro-Vidal A.C."/>
            <person name="Benko-Iseppon A.M."/>
        </authorList>
    </citation>
    <scope>NUCLEOTIDE SEQUENCE [LARGE SCALE GENOMIC DNA]</scope>
    <source>
        <tissue evidence="4">Leaves</tissue>
    </source>
</reference>
<dbReference type="SMART" id="SM00343">
    <property type="entry name" value="ZnF_C2HC"/>
    <property type="match status" value="1"/>
</dbReference>
<evidence type="ECO:0000259" key="3">
    <source>
        <dbReference type="PROSITE" id="PS50158"/>
    </source>
</evidence>